<reference evidence="9" key="1">
    <citation type="journal article" date="2023" name="Mol. Phylogenet. Evol.">
        <title>Genome-scale phylogeny and comparative genomics of the fungal order Sordariales.</title>
        <authorList>
            <person name="Hensen N."/>
            <person name="Bonometti L."/>
            <person name="Westerberg I."/>
            <person name="Brannstrom I.O."/>
            <person name="Guillou S."/>
            <person name="Cros-Aarteil S."/>
            <person name="Calhoun S."/>
            <person name="Haridas S."/>
            <person name="Kuo A."/>
            <person name="Mondo S."/>
            <person name="Pangilinan J."/>
            <person name="Riley R."/>
            <person name="LaButti K."/>
            <person name="Andreopoulos B."/>
            <person name="Lipzen A."/>
            <person name="Chen C."/>
            <person name="Yan M."/>
            <person name="Daum C."/>
            <person name="Ng V."/>
            <person name="Clum A."/>
            <person name="Steindorff A."/>
            <person name="Ohm R.A."/>
            <person name="Martin F."/>
            <person name="Silar P."/>
            <person name="Natvig D.O."/>
            <person name="Lalanne C."/>
            <person name="Gautier V."/>
            <person name="Ament-Velasquez S.L."/>
            <person name="Kruys A."/>
            <person name="Hutchinson M.I."/>
            <person name="Powell A.J."/>
            <person name="Barry K."/>
            <person name="Miller A.N."/>
            <person name="Grigoriev I.V."/>
            <person name="Debuchy R."/>
            <person name="Gladieux P."/>
            <person name="Hiltunen Thoren M."/>
            <person name="Johannesson H."/>
        </authorList>
    </citation>
    <scope>NUCLEOTIDE SEQUENCE</scope>
    <source>
        <strain evidence="9">CBS 560.94</strain>
    </source>
</reference>
<dbReference type="PANTHER" id="PTHR10165:SF35">
    <property type="entry name" value="RE23632P"/>
    <property type="match status" value="1"/>
</dbReference>
<feature type="domain" description="Phosphatidic acid phosphatase type 2/haloperoxidase" evidence="8">
    <location>
        <begin position="118"/>
        <end position="276"/>
    </location>
</feature>
<feature type="transmembrane region" description="Helical" evidence="7">
    <location>
        <begin position="188"/>
        <end position="207"/>
    </location>
</feature>
<evidence type="ECO:0000256" key="6">
    <source>
        <dbReference type="SAM" id="MobiDB-lite"/>
    </source>
</evidence>
<evidence type="ECO:0000256" key="3">
    <source>
        <dbReference type="ARBA" id="ARBA00022692"/>
    </source>
</evidence>
<comment type="caution">
    <text evidence="9">The sequence shown here is derived from an EMBL/GenBank/DDBJ whole genome shotgun (WGS) entry which is preliminary data.</text>
</comment>
<dbReference type="Pfam" id="PF01569">
    <property type="entry name" value="PAP2"/>
    <property type="match status" value="1"/>
</dbReference>
<evidence type="ECO:0000313" key="9">
    <source>
        <dbReference type="EMBL" id="KAK3343110.1"/>
    </source>
</evidence>
<feature type="transmembrane region" description="Helical" evidence="7">
    <location>
        <begin position="230"/>
        <end position="248"/>
    </location>
</feature>
<reference evidence="9" key="2">
    <citation type="submission" date="2023-06" db="EMBL/GenBank/DDBJ databases">
        <authorList>
            <consortium name="Lawrence Berkeley National Laboratory"/>
            <person name="Haridas S."/>
            <person name="Hensen N."/>
            <person name="Bonometti L."/>
            <person name="Westerberg I."/>
            <person name="Brannstrom I.O."/>
            <person name="Guillou S."/>
            <person name="Cros-Aarteil S."/>
            <person name="Calhoun S."/>
            <person name="Kuo A."/>
            <person name="Mondo S."/>
            <person name="Pangilinan J."/>
            <person name="Riley R."/>
            <person name="Labutti K."/>
            <person name="Andreopoulos B."/>
            <person name="Lipzen A."/>
            <person name="Chen C."/>
            <person name="Yanf M."/>
            <person name="Daum C."/>
            <person name="Ng V."/>
            <person name="Clum A."/>
            <person name="Steindorff A."/>
            <person name="Ohm R."/>
            <person name="Martin F."/>
            <person name="Silar P."/>
            <person name="Natvig D."/>
            <person name="Lalanne C."/>
            <person name="Gautier V."/>
            <person name="Ament-Velasquez S.L."/>
            <person name="Kruys A."/>
            <person name="Hutchinson M.I."/>
            <person name="Powell A.J."/>
            <person name="Barry K."/>
            <person name="Miller A.N."/>
            <person name="Grigoriev I.V."/>
            <person name="Debuchy R."/>
            <person name="Gladieux P."/>
            <person name="Thoren M.H."/>
            <person name="Johannesson H."/>
        </authorList>
    </citation>
    <scope>NUCLEOTIDE SEQUENCE</scope>
    <source>
        <strain evidence="9">CBS 560.94</strain>
    </source>
</reference>
<evidence type="ECO:0000256" key="2">
    <source>
        <dbReference type="ARBA" id="ARBA00008816"/>
    </source>
</evidence>
<evidence type="ECO:0000256" key="5">
    <source>
        <dbReference type="ARBA" id="ARBA00023136"/>
    </source>
</evidence>
<dbReference type="AlphaFoldDB" id="A0AAE0JDQ1"/>
<dbReference type="Proteomes" id="UP001278500">
    <property type="component" value="Unassembled WGS sequence"/>
</dbReference>
<dbReference type="Gene3D" id="1.20.144.10">
    <property type="entry name" value="Phosphatidic acid phosphatase type 2/haloperoxidase"/>
    <property type="match status" value="1"/>
</dbReference>
<dbReference type="GO" id="GO:0016020">
    <property type="term" value="C:membrane"/>
    <property type="evidence" value="ECO:0007669"/>
    <property type="project" value="UniProtKB-SubCell"/>
</dbReference>
<accession>A0AAE0JDQ1</accession>
<dbReference type="InterPro" id="IPR000326">
    <property type="entry name" value="PAP2/HPO"/>
</dbReference>
<dbReference type="EMBL" id="JAUEPP010000005">
    <property type="protein sequence ID" value="KAK3343110.1"/>
    <property type="molecule type" value="Genomic_DNA"/>
</dbReference>
<organism evidence="9 10">
    <name type="scientific">Neurospora tetraspora</name>
    <dbReference type="NCBI Taxonomy" id="94610"/>
    <lineage>
        <taxon>Eukaryota</taxon>
        <taxon>Fungi</taxon>
        <taxon>Dikarya</taxon>
        <taxon>Ascomycota</taxon>
        <taxon>Pezizomycotina</taxon>
        <taxon>Sordariomycetes</taxon>
        <taxon>Sordariomycetidae</taxon>
        <taxon>Sordariales</taxon>
        <taxon>Sordariaceae</taxon>
        <taxon>Neurospora</taxon>
    </lineage>
</organism>
<dbReference type="PANTHER" id="PTHR10165">
    <property type="entry name" value="LIPID PHOSPHATE PHOSPHATASE"/>
    <property type="match status" value="1"/>
</dbReference>
<keyword evidence="10" id="KW-1185">Reference proteome</keyword>
<dbReference type="GeneID" id="87859468"/>
<evidence type="ECO:0000313" key="10">
    <source>
        <dbReference type="Proteomes" id="UP001278500"/>
    </source>
</evidence>
<comment type="subcellular location">
    <subcellularLocation>
        <location evidence="1">Membrane</location>
        <topology evidence="1">Multi-pass membrane protein</topology>
    </subcellularLocation>
</comment>
<dbReference type="SUPFAM" id="SSF48317">
    <property type="entry name" value="Acid phosphatase/Vanadium-dependent haloperoxidase"/>
    <property type="match status" value="1"/>
</dbReference>
<evidence type="ECO:0000259" key="8">
    <source>
        <dbReference type="SMART" id="SM00014"/>
    </source>
</evidence>
<proteinExistence type="inferred from homology"/>
<protein>
    <submittedName>
        <fullName evidence="9">Phosphatidic acid phosphatase type 2/haloperoxidase</fullName>
    </submittedName>
</protein>
<keyword evidence="3 7" id="KW-0812">Transmembrane</keyword>
<feature type="transmembrane region" description="Helical" evidence="7">
    <location>
        <begin position="41"/>
        <end position="66"/>
    </location>
</feature>
<evidence type="ECO:0000256" key="4">
    <source>
        <dbReference type="ARBA" id="ARBA00022989"/>
    </source>
</evidence>
<feature type="region of interest" description="Disordered" evidence="6">
    <location>
        <begin position="316"/>
        <end position="347"/>
    </location>
</feature>
<dbReference type="FunFam" id="1.20.144.10:FF:000017">
    <property type="entry name" value="Diacylglycerol pyrophosphate phosphatase 1"/>
    <property type="match status" value="1"/>
</dbReference>
<sequence>MAPSTLHSSRTRAGSLGSIESKHGLIGSVSRWWMRSYTSDWVAFSLLLVGYIFIAAFVEPFHRLFTINDIRISFPHAEVERVPVSHLFAYALFLPLALLTLTNYLLSSPRHIHHLTTLGFLTSIILTTFLTDLIKNMVGRPRPDLIARCQPHPDTPPNKLVGVEVCTQTDHHTLHDGWRSFPSGHSSFAFAGLGYLALFWCGQFRVFSSSSSGGGGVIDGMEKVLVKRDLLKALLCLSPLLGALMIAISRCMDYRHDVEDVCVGAVMGWVITYWNYRRYWPRLSSGRCEEPYSGMTGEREYAGQGDVNGRYGRVRDEEEGAGGGFQRNVGTFDLTPPVELGPLGSPT</sequence>
<dbReference type="RefSeq" id="XP_062680903.1">
    <property type="nucleotide sequence ID" value="XM_062822314.1"/>
</dbReference>
<dbReference type="GO" id="GO:0006644">
    <property type="term" value="P:phospholipid metabolic process"/>
    <property type="evidence" value="ECO:0007669"/>
    <property type="project" value="InterPro"/>
</dbReference>
<feature type="transmembrane region" description="Helical" evidence="7">
    <location>
        <begin position="87"/>
        <end position="106"/>
    </location>
</feature>
<gene>
    <name evidence="9" type="ORF">B0H65DRAFT_240619</name>
</gene>
<dbReference type="GO" id="GO:0008195">
    <property type="term" value="F:phosphatidate phosphatase activity"/>
    <property type="evidence" value="ECO:0007669"/>
    <property type="project" value="TreeGrafter"/>
</dbReference>
<keyword evidence="4 7" id="KW-1133">Transmembrane helix</keyword>
<name>A0AAE0JDQ1_9PEZI</name>
<keyword evidence="5 7" id="KW-0472">Membrane</keyword>
<comment type="similarity">
    <text evidence="2">Belongs to the PA-phosphatase related phosphoesterase family.</text>
</comment>
<dbReference type="GO" id="GO:0046839">
    <property type="term" value="P:phospholipid dephosphorylation"/>
    <property type="evidence" value="ECO:0007669"/>
    <property type="project" value="TreeGrafter"/>
</dbReference>
<evidence type="ECO:0000256" key="1">
    <source>
        <dbReference type="ARBA" id="ARBA00004141"/>
    </source>
</evidence>
<dbReference type="InterPro" id="IPR036938">
    <property type="entry name" value="PAP2/HPO_sf"/>
</dbReference>
<dbReference type="SMART" id="SM00014">
    <property type="entry name" value="acidPPc"/>
    <property type="match status" value="1"/>
</dbReference>
<evidence type="ECO:0000256" key="7">
    <source>
        <dbReference type="SAM" id="Phobius"/>
    </source>
</evidence>
<dbReference type="CDD" id="cd03390">
    <property type="entry name" value="PAP2_containing_1_like"/>
    <property type="match status" value="1"/>
</dbReference>
<dbReference type="InterPro" id="IPR043216">
    <property type="entry name" value="PAP-like"/>
</dbReference>
<feature type="transmembrane region" description="Helical" evidence="7">
    <location>
        <begin position="112"/>
        <end position="134"/>
    </location>
</feature>